<name>A0A9P6Q9L1_9FUNG</name>
<proteinExistence type="predicted"/>
<dbReference type="OrthoDB" id="6252103at2759"/>
<feature type="region of interest" description="Disordered" evidence="1">
    <location>
        <begin position="312"/>
        <end position="359"/>
    </location>
</feature>
<feature type="compositionally biased region" description="Basic and acidic residues" evidence="1">
    <location>
        <begin position="1538"/>
        <end position="1550"/>
    </location>
</feature>
<accession>A0A9P6Q9L1</accession>
<feature type="compositionally biased region" description="Polar residues" evidence="1">
    <location>
        <begin position="262"/>
        <end position="271"/>
    </location>
</feature>
<feature type="region of interest" description="Disordered" evidence="1">
    <location>
        <begin position="1131"/>
        <end position="1209"/>
    </location>
</feature>
<feature type="region of interest" description="Disordered" evidence="1">
    <location>
        <begin position="1714"/>
        <end position="1755"/>
    </location>
</feature>
<comment type="caution">
    <text evidence="2">The sequence shown here is derived from an EMBL/GenBank/DDBJ whole genome shotgun (WGS) entry which is preliminary data.</text>
</comment>
<feature type="compositionally biased region" description="Polar residues" evidence="1">
    <location>
        <begin position="160"/>
        <end position="173"/>
    </location>
</feature>
<dbReference type="InterPro" id="IPR015943">
    <property type="entry name" value="WD40/YVTN_repeat-like_dom_sf"/>
</dbReference>
<feature type="region of interest" description="Disordered" evidence="1">
    <location>
        <begin position="1053"/>
        <end position="1119"/>
    </location>
</feature>
<feature type="compositionally biased region" description="Low complexity" evidence="1">
    <location>
        <begin position="83"/>
        <end position="115"/>
    </location>
</feature>
<feature type="region of interest" description="Disordered" evidence="1">
    <location>
        <begin position="1"/>
        <end position="20"/>
    </location>
</feature>
<feature type="compositionally biased region" description="Low complexity" evidence="1">
    <location>
        <begin position="887"/>
        <end position="902"/>
    </location>
</feature>
<dbReference type="EMBL" id="JAAAJB010000233">
    <property type="protein sequence ID" value="KAG0260934.1"/>
    <property type="molecule type" value="Genomic_DNA"/>
</dbReference>
<evidence type="ECO:0000313" key="2">
    <source>
        <dbReference type="EMBL" id="KAG0260934.1"/>
    </source>
</evidence>
<feature type="compositionally biased region" description="Low complexity" evidence="1">
    <location>
        <begin position="1258"/>
        <end position="1316"/>
    </location>
</feature>
<feature type="region of interest" description="Disordered" evidence="1">
    <location>
        <begin position="247"/>
        <end position="271"/>
    </location>
</feature>
<feature type="region of interest" description="Disordered" evidence="1">
    <location>
        <begin position="1607"/>
        <end position="1631"/>
    </location>
</feature>
<dbReference type="InterPro" id="IPR011044">
    <property type="entry name" value="Quino_amine_DH_bsu"/>
</dbReference>
<feature type="region of interest" description="Disordered" evidence="1">
    <location>
        <begin position="29"/>
        <end position="56"/>
    </location>
</feature>
<keyword evidence="2" id="KW-0418">Kinase</keyword>
<feature type="compositionally biased region" description="Low complexity" evidence="1">
    <location>
        <begin position="1400"/>
        <end position="1410"/>
    </location>
</feature>
<keyword evidence="2" id="KW-0808">Transferase</keyword>
<dbReference type="Proteomes" id="UP000807716">
    <property type="component" value="Unassembled WGS sequence"/>
</dbReference>
<evidence type="ECO:0000313" key="3">
    <source>
        <dbReference type="Proteomes" id="UP000807716"/>
    </source>
</evidence>
<feature type="compositionally biased region" description="Polar residues" evidence="1">
    <location>
        <begin position="116"/>
        <end position="135"/>
    </location>
</feature>
<feature type="region of interest" description="Disordered" evidence="1">
    <location>
        <begin position="1235"/>
        <end position="1357"/>
    </location>
</feature>
<feature type="compositionally biased region" description="Basic and acidic residues" evidence="1">
    <location>
        <begin position="1732"/>
        <end position="1742"/>
    </location>
</feature>
<gene>
    <name evidence="2" type="primary">MAPKBP1</name>
    <name evidence="2" type="ORF">DFQ27_003258</name>
</gene>
<feature type="compositionally biased region" description="Polar residues" evidence="1">
    <location>
        <begin position="69"/>
        <end position="82"/>
    </location>
</feature>
<feature type="region of interest" description="Disordered" evidence="1">
    <location>
        <begin position="1773"/>
        <end position="1803"/>
    </location>
</feature>
<dbReference type="InterPro" id="IPR052779">
    <property type="entry name" value="WDR62"/>
</dbReference>
<dbReference type="SUPFAM" id="SSF50969">
    <property type="entry name" value="YVTN repeat-like/Quinoprotein amine dehydrogenase"/>
    <property type="match status" value="1"/>
</dbReference>
<feature type="compositionally biased region" description="Gly residues" evidence="1">
    <location>
        <begin position="903"/>
        <end position="915"/>
    </location>
</feature>
<feature type="region of interest" description="Disordered" evidence="1">
    <location>
        <begin position="1532"/>
        <end position="1555"/>
    </location>
</feature>
<dbReference type="PANTHER" id="PTHR45589">
    <property type="entry name" value="WD REPEAT DOMAIN 62, ISOFORM G"/>
    <property type="match status" value="1"/>
</dbReference>
<feature type="compositionally biased region" description="Polar residues" evidence="1">
    <location>
        <begin position="1622"/>
        <end position="1631"/>
    </location>
</feature>
<feature type="compositionally biased region" description="Pro residues" evidence="1">
    <location>
        <begin position="1087"/>
        <end position="1096"/>
    </location>
</feature>
<feature type="compositionally biased region" description="Low complexity" evidence="1">
    <location>
        <begin position="1065"/>
        <end position="1082"/>
    </location>
</feature>
<evidence type="ECO:0000256" key="1">
    <source>
        <dbReference type="SAM" id="MobiDB-lite"/>
    </source>
</evidence>
<feature type="compositionally biased region" description="Low complexity" evidence="1">
    <location>
        <begin position="1150"/>
        <end position="1161"/>
    </location>
</feature>
<feature type="region of interest" description="Disordered" evidence="1">
    <location>
        <begin position="69"/>
        <end position="181"/>
    </location>
</feature>
<organism evidence="2 3">
    <name type="scientific">Actinomortierella ambigua</name>
    <dbReference type="NCBI Taxonomy" id="1343610"/>
    <lineage>
        <taxon>Eukaryota</taxon>
        <taxon>Fungi</taxon>
        <taxon>Fungi incertae sedis</taxon>
        <taxon>Mucoromycota</taxon>
        <taxon>Mortierellomycotina</taxon>
        <taxon>Mortierellomycetes</taxon>
        <taxon>Mortierellales</taxon>
        <taxon>Mortierellaceae</taxon>
        <taxon>Actinomortierella</taxon>
    </lineage>
</organism>
<dbReference type="SMART" id="SM00320">
    <property type="entry name" value="WD40"/>
    <property type="match status" value="9"/>
</dbReference>
<keyword evidence="3" id="KW-1185">Reference proteome</keyword>
<feature type="region of interest" description="Disordered" evidence="1">
    <location>
        <begin position="1380"/>
        <end position="1510"/>
    </location>
</feature>
<feature type="compositionally biased region" description="Basic and acidic residues" evidence="1">
    <location>
        <begin position="1455"/>
        <end position="1468"/>
    </location>
</feature>
<feature type="compositionally biased region" description="Low complexity" evidence="1">
    <location>
        <begin position="1332"/>
        <end position="1344"/>
    </location>
</feature>
<dbReference type="Gene3D" id="2.130.10.10">
    <property type="entry name" value="YVTN repeat-like/Quinoprotein amine dehydrogenase"/>
    <property type="match status" value="3"/>
</dbReference>
<protein>
    <submittedName>
        <fullName evidence="2">Mitogen-activated protein kinase-binding protein 1</fullName>
    </submittedName>
</protein>
<dbReference type="InterPro" id="IPR001680">
    <property type="entry name" value="WD40_rpt"/>
</dbReference>
<dbReference type="SUPFAM" id="SSF50978">
    <property type="entry name" value="WD40 repeat-like"/>
    <property type="match status" value="1"/>
</dbReference>
<dbReference type="PANTHER" id="PTHR45589:SF1">
    <property type="entry name" value="WD REPEAT DOMAIN 62, ISOFORM G"/>
    <property type="match status" value="1"/>
</dbReference>
<feature type="compositionally biased region" description="Polar residues" evidence="1">
    <location>
        <begin position="1235"/>
        <end position="1257"/>
    </location>
</feature>
<feature type="region of interest" description="Disordered" evidence="1">
    <location>
        <begin position="887"/>
        <end position="915"/>
    </location>
</feature>
<reference evidence="2" key="1">
    <citation type="journal article" date="2020" name="Fungal Divers.">
        <title>Resolving the Mortierellaceae phylogeny through synthesis of multi-gene phylogenetics and phylogenomics.</title>
        <authorList>
            <person name="Vandepol N."/>
            <person name="Liber J."/>
            <person name="Desiro A."/>
            <person name="Na H."/>
            <person name="Kennedy M."/>
            <person name="Barry K."/>
            <person name="Grigoriev I.V."/>
            <person name="Miller A.N."/>
            <person name="O'Donnell K."/>
            <person name="Stajich J.E."/>
            <person name="Bonito G."/>
        </authorList>
    </citation>
    <scope>NUCLEOTIDE SEQUENCE</scope>
    <source>
        <strain evidence="2">BC1065</strain>
    </source>
</reference>
<dbReference type="GO" id="GO:0016301">
    <property type="term" value="F:kinase activity"/>
    <property type="evidence" value="ECO:0007669"/>
    <property type="project" value="UniProtKB-KW"/>
</dbReference>
<sequence>MSRKPSTGPIQTSSSSSFYNPNLLTTPVAAGQQRVRSGSDVLPRSGASSLSATTTTSTPSFVATLASTTNHIHSGSGRTTLGPSTSASAGRRSTVTSSSSSSTSTVTPSDVTVGSAISTTPMPFTANTTLSTANRSAPVGTSASGGGLGGSEPAHMTGARSATTTPATLANQRSELRRNKRKEVTNYHIQLERVLGLTTTRPSALSMNKRMGLVAYAAGCVVVLYDYHRGTQVGSLACSSLTASWTYQPSSSDEDARPPGSVLQTPSASAGSASSQYWQPWMNHPMASPFVNPLAGLMPMSGGGGFAGLGGGGGGVQHASSDLLPPPGGGGGGGLLSSTSPSSNRKTDSESSSKVPASLKPKPISCLAFSPDGQYLAVGETGHQPRILVWDVIQRVPVVELIGHQFGVQALQFSANGKILVSLGFQHDGFVHVWNWRSRLKLATNKVTSKVNALIHHNADGSVTQAGATTLSFITVGLRHVKFWYLGQSKAHARAGIADIRLLDGRSAVLGEMRDANFVDAVSSPDGEHTYLITASGVLCMLNKDRTMDRFVDLQVRAGYSISMDGNCIVCACADGIIRLFEPATLKYHTTLPLPSPLGYSPMMEIDGSEGDSAHMYSDAAATLFDAETQRLFSVYGDRSIRTWTIGEDFHASLLRTHLNHSDCVWGIETVPTPKEEPTAENYSLKSEFMTFSADGTVRFWGTCSPSVETGERDGQEELSLLHVLYPDSQFLQWLAPPEVQAMDPAGASAPLESGIRVAKISPAGNLLATGDRGGNLRVHDLRTMTEITYQEAHENDILAIDFTNTTHQLLTAAIAPSDPMNGPGEGSYEGSEVGSSTTPFYVATAGRDRLLHVFDISDGRIYVYNLKSGKATKSIKADVPCIDGSLPTSSSTGSTSSLSQGSGSGSTTGAGSGMAGLATLPPSSSLGVVDNCSMTHLDLDPSGTIAIASGSDKSIRVYDLMQKLCLARMVCHSELITGVKLSSNFKHIYSTSGDGCTLVWRLSSALVKKIESRQQMAQEKQTLAVSHEQARRMSQQDDDDCEGTVLDEAETQYQQRRKNHRWRSLSQSAAAARSTPRRPSTNQNVLPPPLPPPRTLSPSPSAGKALRHSPSMDRQLNPYMYKDGLSASDLSSASRRNSEASILSDDANDSVSAEEVSSSDGTVYPERQQQRKLSAARPGTPHHQRVKSGYKPSQPRASSSSSKSNATEVNESAFQVSVASPESLMIHKRLSRTLVSTNSESSTPTGGRSRANSITASSLPSSFTTMSMSSSQSLPVNLAPLPSSSSSSTTKTPLRPSTPTQASQASSTPSSSLASRPAWGRAPLPAPKAVTPTKSTASTTTGSVPPTRRRQRTTSVISGRISFLAANNSINNTLTNAFSNDSQDCKDQDIEQGSATTASQQPPSLLQSQEGESDEMEDRLSDTATTTSDLDDSELSHALNAQRQAASEASVTAESEHDGCETPRFADGEDMSVNRDGAAATQMHYQRQHSQLGAGATTTTNTSAKPGRQSLTFRFLSANRPRLSEVFQPTGSAVDAEMDRSQGSEERIESPTTSARAVGGMATGLMTLDPPAQATAVLLEDRVDSSSQSRTGGSIKRAKLQEPVERGVHPPPFVGAEPAQRSPSCTMSTSGSFQALDVEEVDQPRVEGMSGSASAHTGHHHAGHVLASPAFVKSPVAGGLTSPVHLTIGGAGMSMMKDGRDSHRLQQALDSMGSLPSRDHHAMDVDEEEDSCNRIDGDDTHRHHHHHHDGSPSNRAEAIASLMDQLQMLLLDSSPAHSPPPLLHQPSSSGLERQSLLQPPLDRTTLEGTKDRLLQMVGCIQGQLWLMQADDSRSKAYVKDASQP</sequence>
<feature type="compositionally biased region" description="Low complexity" evidence="1">
    <location>
        <begin position="45"/>
        <end position="56"/>
    </location>
</feature>
<dbReference type="Pfam" id="PF00400">
    <property type="entry name" value="WD40"/>
    <property type="match status" value="4"/>
</dbReference>
<dbReference type="InterPro" id="IPR036322">
    <property type="entry name" value="WD40_repeat_dom_sf"/>
</dbReference>